<name>A0ABT0K322_9ACTN</name>
<feature type="domain" description="Tc1-like transposase DDE" evidence="1">
    <location>
        <begin position="3"/>
        <end position="156"/>
    </location>
</feature>
<accession>A0ABT0K322</accession>
<keyword evidence="3" id="KW-1185">Reference proteome</keyword>
<proteinExistence type="predicted"/>
<dbReference type="InterPro" id="IPR036397">
    <property type="entry name" value="RNaseH_sf"/>
</dbReference>
<reference evidence="2 3" key="1">
    <citation type="submission" date="2022-04" db="EMBL/GenBank/DDBJ databases">
        <title>Genome diversity in the genus Frankia.</title>
        <authorList>
            <person name="Carlos-Shanley C."/>
            <person name="Hahn D."/>
        </authorList>
    </citation>
    <scope>NUCLEOTIDE SEQUENCE [LARGE SCALE GENOMIC DNA]</scope>
    <source>
        <strain evidence="2 3">Ag45/Mut15</strain>
    </source>
</reference>
<gene>
    <name evidence="2" type="ORF">MXD59_20960</name>
</gene>
<dbReference type="Proteomes" id="UP001201873">
    <property type="component" value="Unassembled WGS sequence"/>
</dbReference>
<comment type="caution">
    <text evidence="2">The sequence shown here is derived from an EMBL/GenBank/DDBJ whole genome shotgun (WGS) entry which is preliminary data.</text>
</comment>
<dbReference type="Pfam" id="PF13358">
    <property type="entry name" value="DDE_3"/>
    <property type="match status" value="1"/>
</dbReference>
<protein>
    <submittedName>
        <fullName evidence="2">Transposase</fullName>
    </submittedName>
</protein>
<evidence type="ECO:0000313" key="3">
    <source>
        <dbReference type="Proteomes" id="UP001201873"/>
    </source>
</evidence>
<dbReference type="EMBL" id="JALKFT010000029">
    <property type="protein sequence ID" value="MCK9878207.1"/>
    <property type="molecule type" value="Genomic_DNA"/>
</dbReference>
<dbReference type="InterPro" id="IPR038717">
    <property type="entry name" value="Tc1-like_DDE_dom"/>
</dbReference>
<dbReference type="RefSeq" id="WP_248826336.1">
    <property type="nucleotide sequence ID" value="NZ_JALKFT010000029.1"/>
</dbReference>
<evidence type="ECO:0000313" key="2">
    <source>
        <dbReference type="EMBL" id="MCK9878207.1"/>
    </source>
</evidence>
<dbReference type="Gene3D" id="3.30.420.10">
    <property type="entry name" value="Ribonuclease H-like superfamily/Ribonuclease H"/>
    <property type="match status" value="1"/>
</dbReference>
<sequence>GWVVFEDEAGQTLRPPRVTSWSLRGRSPVVRVRGSGSGRVSIAGLACYRPGQVPRWFYRLREHRGRRGEPKAFLWTEYRDLIVAAHRRLGRPIVLVWDNLNIHRCAEMLAFIAANALWLTVIRLPSYSPELNPVEGVWSLLKRGEIANRVLVDVDHLTGLVRHGLRRVGRRPDLPEGCLAGTGLTLTPPHDQPADLAH</sequence>
<organism evidence="2 3">
    <name type="scientific">Frankia umida</name>
    <dbReference type="NCBI Taxonomy" id="573489"/>
    <lineage>
        <taxon>Bacteria</taxon>
        <taxon>Bacillati</taxon>
        <taxon>Actinomycetota</taxon>
        <taxon>Actinomycetes</taxon>
        <taxon>Frankiales</taxon>
        <taxon>Frankiaceae</taxon>
        <taxon>Frankia</taxon>
    </lineage>
</organism>
<evidence type="ECO:0000259" key="1">
    <source>
        <dbReference type="Pfam" id="PF13358"/>
    </source>
</evidence>
<feature type="non-terminal residue" evidence="2">
    <location>
        <position position="1"/>
    </location>
</feature>